<proteinExistence type="predicted"/>
<keyword evidence="2" id="KW-1185">Reference proteome</keyword>
<organism evidence="1 2">
    <name type="scientific">Punica granatum</name>
    <name type="common">Pomegranate</name>
    <dbReference type="NCBI Taxonomy" id="22663"/>
    <lineage>
        <taxon>Eukaryota</taxon>
        <taxon>Viridiplantae</taxon>
        <taxon>Streptophyta</taxon>
        <taxon>Embryophyta</taxon>
        <taxon>Tracheophyta</taxon>
        <taxon>Spermatophyta</taxon>
        <taxon>Magnoliopsida</taxon>
        <taxon>eudicotyledons</taxon>
        <taxon>Gunneridae</taxon>
        <taxon>Pentapetalae</taxon>
        <taxon>rosids</taxon>
        <taxon>malvids</taxon>
        <taxon>Myrtales</taxon>
        <taxon>Lythraceae</taxon>
        <taxon>Punica</taxon>
    </lineage>
</organism>
<reference evidence="1 2" key="1">
    <citation type="submission" date="2017-11" db="EMBL/GenBank/DDBJ databases">
        <title>De-novo sequencing of pomegranate (Punica granatum L.) genome.</title>
        <authorList>
            <person name="Akparov Z."/>
            <person name="Amiraslanov A."/>
            <person name="Hajiyeva S."/>
            <person name="Abbasov M."/>
            <person name="Kaur K."/>
            <person name="Hamwieh A."/>
            <person name="Solovyev V."/>
            <person name="Salamov A."/>
            <person name="Braich B."/>
            <person name="Kosarev P."/>
            <person name="Mahmoud A."/>
            <person name="Hajiyev E."/>
            <person name="Babayeva S."/>
            <person name="Izzatullayeva V."/>
            <person name="Mammadov A."/>
            <person name="Mammadov A."/>
            <person name="Sharifova S."/>
            <person name="Ojaghi J."/>
            <person name="Eynullazada K."/>
            <person name="Bayramov B."/>
            <person name="Abdulazimova A."/>
            <person name="Shahmuradov I."/>
        </authorList>
    </citation>
    <scope>NUCLEOTIDE SEQUENCE [LARGE SCALE GENOMIC DNA]</scope>
    <source>
        <strain evidence="2">cv. AG2017</strain>
        <tissue evidence="1">Leaf</tissue>
    </source>
</reference>
<evidence type="ECO:0000313" key="1">
    <source>
        <dbReference type="EMBL" id="PKI66170.1"/>
    </source>
</evidence>
<comment type="caution">
    <text evidence="1">The sequence shown here is derived from an EMBL/GenBank/DDBJ whole genome shotgun (WGS) entry which is preliminary data.</text>
</comment>
<evidence type="ECO:0000313" key="2">
    <source>
        <dbReference type="Proteomes" id="UP000233551"/>
    </source>
</evidence>
<dbReference type="AlphaFoldDB" id="A0A2I0KD66"/>
<dbReference type="Proteomes" id="UP000233551">
    <property type="component" value="Unassembled WGS sequence"/>
</dbReference>
<dbReference type="EMBL" id="PGOL01000684">
    <property type="protein sequence ID" value="PKI66170.1"/>
    <property type="molecule type" value="Genomic_DNA"/>
</dbReference>
<sequence length="89" mass="10202">MALRATLKPQLILLVTYLCDLFLKEKLFGNNFLDWQFYQGQTRNERFKVSKALFQARLTDGNLEEANMARESSLAITPLCEVAEADDLT</sequence>
<name>A0A2I0KD66_PUNGR</name>
<gene>
    <name evidence="1" type="ORF">CRG98_013423</name>
</gene>
<protein>
    <submittedName>
        <fullName evidence="1">Uncharacterized protein</fullName>
    </submittedName>
</protein>
<accession>A0A2I0KD66</accession>